<name>A0A512DBT1_9CELL</name>
<dbReference type="GO" id="GO:0071111">
    <property type="term" value="F:cyclic-guanylate-specific phosphodiesterase activity"/>
    <property type="evidence" value="ECO:0007669"/>
    <property type="project" value="InterPro"/>
</dbReference>
<dbReference type="NCBIfam" id="TIGR00254">
    <property type="entry name" value="GGDEF"/>
    <property type="match status" value="1"/>
</dbReference>
<dbReference type="Gene3D" id="3.30.70.270">
    <property type="match status" value="1"/>
</dbReference>
<dbReference type="Pfam" id="PF00990">
    <property type="entry name" value="GGDEF"/>
    <property type="match status" value="1"/>
</dbReference>
<dbReference type="SUPFAM" id="SSF55073">
    <property type="entry name" value="Nucleotide cyclase"/>
    <property type="match status" value="1"/>
</dbReference>
<dbReference type="PANTHER" id="PTHR33121">
    <property type="entry name" value="CYCLIC DI-GMP PHOSPHODIESTERASE PDEF"/>
    <property type="match status" value="1"/>
</dbReference>
<feature type="transmembrane region" description="Helical" evidence="1">
    <location>
        <begin position="39"/>
        <end position="59"/>
    </location>
</feature>
<dbReference type="Gene3D" id="3.20.20.450">
    <property type="entry name" value="EAL domain"/>
    <property type="match status" value="1"/>
</dbReference>
<proteinExistence type="predicted"/>
<dbReference type="EMBL" id="BJYY01000012">
    <property type="protein sequence ID" value="GEO33923.1"/>
    <property type="molecule type" value="Genomic_DNA"/>
</dbReference>
<dbReference type="Pfam" id="PF00563">
    <property type="entry name" value="EAL"/>
    <property type="match status" value="1"/>
</dbReference>
<evidence type="ECO:0008006" key="6">
    <source>
        <dbReference type="Google" id="ProtNLM"/>
    </source>
</evidence>
<evidence type="ECO:0000256" key="1">
    <source>
        <dbReference type="SAM" id="Phobius"/>
    </source>
</evidence>
<evidence type="ECO:0000313" key="4">
    <source>
        <dbReference type="EMBL" id="GEO33923.1"/>
    </source>
</evidence>
<keyword evidence="1" id="KW-0812">Transmembrane</keyword>
<organism evidence="4 5">
    <name type="scientific">Cellulomonas aerilata</name>
    <dbReference type="NCBI Taxonomy" id="515326"/>
    <lineage>
        <taxon>Bacteria</taxon>
        <taxon>Bacillati</taxon>
        <taxon>Actinomycetota</taxon>
        <taxon>Actinomycetes</taxon>
        <taxon>Micrococcales</taxon>
        <taxon>Cellulomonadaceae</taxon>
        <taxon>Cellulomonas</taxon>
    </lineage>
</organism>
<feature type="transmembrane region" description="Helical" evidence="1">
    <location>
        <begin position="227"/>
        <end position="244"/>
    </location>
</feature>
<feature type="transmembrane region" description="Helical" evidence="1">
    <location>
        <begin position="125"/>
        <end position="145"/>
    </location>
</feature>
<dbReference type="CDD" id="cd01949">
    <property type="entry name" value="GGDEF"/>
    <property type="match status" value="1"/>
</dbReference>
<comment type="caution">
    <text evidence="4">The sequence shown here is derived from an EMBL/GenBank/DDBJ whole genome shotgun (WGS) entry which is preliminary data.</text>
</comment>
<keyword evidence="1" id="KW-1133">Transmembrane helix</keyword>
<keyword evidence="5" id="KW-1185">Reference proteome</keyword>
<dbReference type="AlphaFoldDB" id="A0A512DBT1"/>
<dbReference type="Proteomes" id="UP000321181">
    <property type="component" value="Unassembled WGS sequence"/>
</dbReference>
<accession>A0A512DBT1</accession>
<dbReference type="CDD" id="cd01948">
    <property type="entry name" value="EAL"/>
    <property type="match status" value="1"/>
</dbReference>
<sequence length="743" mass="79413">MRRAVIGAYAVVLALGLPYALLLLPAVRPQPGYSAAIDGWLNGLVDAAVLVAVVVRAVVDRRGRTGWLWIAAGLASALGASIAYYAYYQFQPASGLTWSDVGWLAFYVLLFVGVVRLVHGQVRRAWAGLWLDGVVAGLTAAALAVAYVPGADPVVPGNAATDLVWAYPVADLMLVAVAVAALAMLGRAGGRTWWLVSASFLTFAVTDWVYAEQVAAGSYVGGGPLDLGWLLARLALVAAAWTSLRRRGAEVVTVGGFRMLAVPGACALASLGLLFHATTTTLPTTATALALAAGVAVVGRTMLTVQEIRTLAEVTRQARTDELTGLPNRRHFYDLLGAGELTHRHCAVLLIDLDRFKEVNDSLGHREGDELLRQVARWLRELVADSGVLARLGGDEFAILLDGATQDDAVRMAARVRATLQRPVQLGAAAVVIDGSVGIALAPEHAGTPEELLQVADLAMYAAKGRRRGVLVYDEARDGMGRRRLELIAELRQGIGEGQLRLHFQPQLELRTGRVVAVEALVRWQHPTRGLLGPGDFIDLAESAGLMGLLTTWVVEDALRQCRQWRDEGLHLRVAVNVSPSAVVDRAFPQQVERLLRHHGIPAERLVLEVTEELLMNNPQRTVDALSVVRGLGVGVSIDDYGTGYSSLAYLKDLPVTELKLDRSFIASMGSSARSSAIVRSTLNLAHALGLHLVAEGVEDEATLLALAGLGCDLAQGYHLSRPLVADDVPDAVRRIATALARA</sequence>
<dbReference type="RefSeq" id="WP_146902615.1">
    <property type="nucleotide sequence ID" value="NZ_BAAARM010000009.1"/>
</dbReference>
<feature type="transmembrane region" description="Helical" evidence="1">
    <location>
        <begin position="165"/>
        <end position="185"/>
    </location>
</feature>
<protein>
    <recommendedName>
        <fullName evidence="6">GGDEF-domain containing protein</fullName>
    </recommendedName>
</protein>
<evidence type="ECO:0000259" key="3">
    <source>
        <dbReference type="PROSITE" id="PS50887"/>
    </source>
</evidence>
<dbReference type="InterPro" id="IPR000160">
    <property type="entry name" value="GGDEF_dom"/>
</dbReference>
<reference evidence="4 5" key="1">
    <citation type="submission" date="2019-07" db="EMBL/GenBank/DDBJ databases">
        <title>Whole genome shotgun sequence of Cellulomonas aerilata NBRC 106308.</title>
        <authorList>
            <person name="Hosoyama A."/>
            <person name="Uohara A."/>
            <person name="Ohji S."/>
            <person name="Ichikawa N."/>
        </authorList>
    </citation>
    <scope>NUCLEOTIDE SEQUENCE [LARGE SCALE GENOMIC DNA]</scope>
    <source>
        <strain evidence="4 5">NBRC 106308</strain>
    </source>
</reference>
<dbReference type="InterPro" id="IPR050706">
    <property type="entry name" value="Cyclic-di-GMP_PDE-like"/>
</dbReference>
<dbReference type="OrthoDB" id="23692at2"/>
<evidence type="ECO:0000259" key="2">
    <source>
        <dbReference type="PROSITE" id="PS50883"/>
    </source>
</evidence>
<dbReference type="InterPro" id="IPR029787">
    <property type="entry name" value="Nucleotide_cyclase"/>
</dbReference>
<feature type="transmembrane region" description="Helical" evidence="1">
    <location>
        <begin position="256"/>
        <end position="275"/>
    </location>
</feature>
<dbReference type="PANTHER" id="PTHR33121:SF70">
    <property type="entry name" value="SIGNALING PROTEIN YKOW"/>
    <property type="match status" value="1"/>
</dbReference>
<dbReference type="InterPro" id="IPR001633">
    <property type="entry name" value="EAL_dom"/>
</dbReference>
<keyword evidence="1" id="KW-0472">Membrane</keyword>
<feature type="transmembrane region" description="Helical" evidence="1">
    <location>
        <begin position="66"/>
        <end position="88"/>
    </location>
</feature>
<dbReference type="PROSITE" id="PS50883">
    <property type="entry name" value="EAL"/>
    <property type="match status" value="1"/>
</dbReference>
<dbReference type="PROSITE" id="PS50887">
    <property type="entry name" value="GGDEF"/>
    <property type="match status" value="1"/>
</dbReference>
<dbReference type="SUPFAM" id="SSF141868">
    <property type="entry name" value="EAL domain-like"/>
    <property type="match status" value="1"/>
</dbReference>
<gene>
    <name evidence="4" type="ORF">CAE01nite_16480</name>
</gene>
<feature type="domain" description="GGDEF" evidence="3">
    <location>
        <begin position="344"/>
        <end position="475"/>
    </location>
</feature>
<evidence type="ECO:0000313" key="5">
    <source>
        <dbReference type="Proteomes" id="UP000321181"/>
    </source>
</evidence>
<dbReference type="InterPro" id="IPR035919">
    <property type="entry name" value="EAL_sf"/>
</dbReference>
<feature type="domain" description="EAL" evidence="2">
    <location>
        <begin position="484"/>
        <end position="737"/>
    </location>
</feature>
<feature type="transmembrane region" description="Helical" evidence="1">
    <location>
        <begin position="192"/>
        <end position="211"/>
    </location>
</feature>
<dbReference type="InterPro" id="IPR043128">
    <property type="entry name" value="Rev_trsase/Diguanyl_cyclase"/>
</dbReference>
<dbReference type="SMART" id="SM00052">
    <property type="entry name" value="EAL"/>
    <property type="match status" value="1"/>
</dbReference>
<dbReference type="SMART" id="SM00267">
    <property type="entry name" value="GGDEF"/>
    <property type="match status" value="1"/>
</dbReference>
<feature type="transmembrane region" description="Helical" evidence="1">
    <location>
        <begin position="100"/>
        <end position="118"/>
    </location>
</feature>